<accession>A0A7J0GRY7</accession>
<dbReference type="PANTHER" id="PTHR12595:SF0">
    <property type="entry name" value="ADENYLATE KINASE ISOENZYME 6"/>
    <property type="match status" value="1"/>
</dbReference>
<keyword evidence="8" id="KW-1185">Reference proteome</keyword>
<proteinExistence type="predicted"/>
<keyword evidence="2" id="KW-0698">rRNA processing</keyword>
<dbReference type="GO" id="GO:0005737">
    <property type="term" value="C:cytoplasm"/>
    <property type="evidence" value="ECO:0007669"/>
    <property type="project" value="TreeGrafter"/>
</dbReference>
<comment type="caution">
    <text evidence="7">The sequence shown here is derived from an EMBL/GenBank/DDBJ whole genome shotgun (WGS) entry which is preliminary data.</text>
</comment>
<evidence type="ECO:0000256" key="6">
    <source>
        <dbReference type="ARBA" id="ARBA00022840"/>
    </source>
</evidence>
<dbReference type="InterPro" id="IPR020618">
    <property type="entry name" value="Adenyl_kinase_AK6"/>
</dbReference>
<keyword evidence="1" id="KW-0690">Ribosome biogenesis</keyword>
<dbReference type="Proteomes" id="UP000585474">
    <property type="component" value="Unassembled WGS sequence"/>
</dbReference>
<keyword evidence="7" id="KW-0378">Hydrolase</keyword>
<keyword evidence="4" id="KW-0547">Nucleotide-binding</keyword>
<dbReference type="GO" id="GO:0006364">
    <property type="term" value="P:rRNA processing"/>
    <property type="evidence" value="ECO:0007669"/>
    <property type="project" value="UniProtKB-KW"/>
</dbReference>
<name>A0A7J0GRY7_9ERIC</name>
<organism evidence="7 8">
    <name type="scientific">Actinidia rufa</name>
    <dbReference type="NCBI Taxonomy" id="165716"/>
    <lineage>
        <taxon>Eukaryota</taxon>
        <taxon>Viridiplantae</taxon>
        <taxon>Streptophyta</taxon>
        <taxon>Embryophyta</taxon>
        <taxon>Tracheophyta</taxon>
        <taxon>Spermatophyta</taxon>
        <taxon>Magnoliopsida</taxon>
        <taxon>eudicotyledons</taxon>
        <taxon>Gunneridae</taxon>
        <taxon>Pentapetalae</taxon>
        <taxon>asterids</taxon>
        <taxon>Ericales</taxon>
        <taxon>Actinidiaceae</taxon>
        <taxon>Actinidia</taxon>
    </lineage>
</organism>
<evidence type="ECO:0000313" key="8">
    <source>
        <dbReference type="Proteomes" id="UP000585474"/>
    </source>
</evidence>
<evidence type="ECO:0000256" key="5">
    <source>
        <dbReference type="ARBA" id="ARBA00022777"/>
    </source>
</evidence>
<dbReference type="OrthoDB" id="10251185at2759"/>
<evidence type="ECO:0000256" key="1">
    <source>
        <dbReference type="ARBA" id="ARBA00022517"/>
    </source>
</evidence>
<keyword evidence="3" id="KW-0808">Transferase</keyword>
<dbReference type="GO" id="GO:0004017">
    <property type="term" value="F:AMP kinase activity"/>
    <property type="evidence" value="ECO:0007669"/>
    <property type="project" value="InterPro"/>
</dbReference>
<dbReference type="GO" id="GO:0005524">
    <property type="term" value="F:ATP binding"/>
    <property type="evidence" value="ECO:0007669"/>
    <property type="project" value="UniProtKB-KW"/>
</dbReference>
<sequence>MFEVKGNGSLFKKLRKAVFDELEDKMEEGENIVDYHGCDFFPERWFDLVAADVKEENIEDSEEENIEDYGCSDMFEAKANGSLFKKLRNGCE</sequence>
<dbReference type="GO" id="GO:0005634">
    <property type="term" value="C:nucleus"/>
    <property type="evidence" value="ECO:0007669"/>
    <property type="project" value="TreeGrafter"/>
</dbReference>
<dbReference type="InterPro" id="IPR027417">
    <property type="entry name" value="P-loop_NTPase"/>
</dbReference>
<reference evidence="7 8" key="1">
    <citation type="submission" date="2019-07" db="EMBL/GenBank/DDBJ databases">
        <title>De Novo Assembly of kiwifruit Actinidia rufa.</title>
        <authorList>
            <person name="Sugita-Konishi S."/>
            <person name="Sato K."/>
            <person name="Mori E."/>
            <person name="Abe Y."/>
            <person name="Kisaki G."/>
            <person name="Hamano K."/>
            <person name="Suezawa K."/>
            <person name="Otani M."/>
            <person name="Fukuda T."/>
            <person name="Manabe T."/>
            <person name="Gomi K."/>
            <person name="Tabuchi M."/>
            <person name="Akimitsu K."/>
            <person name="Kataoka I."/>
        </authorList>
    </citation>
    <scope>NUCLEOTIDE SEQUENCE [LARGE SCALE GENOMIC DNA]</scope>
    <source>
        <strain evidence="8">cv. Fuchu</strain>
    </source>
</reference>
<keyword evidence="6" id="KW-0067">ATP-binding</keyword>
<dbReference type="EMBL" id="BJWL01000023">
    <property type="protein sequence ID" value="GFZ13566.1"/>
    <property type="molecule type" value="Genomic_DNA"/>
</dbReference>
<keyword evidence="5" id="KW-0418">Kinase</keyword>
<dbReference type="Gene3D" id="3.40.50.300">
    <property type="entry name" value="P-loop containing nucleotide triphosphate hydrolases"/>
    <property type="match status" value="1"/>
</dbReference>
<evidence type="ECO:0000256" key="2">
    <source>
        <dbReference type="ARBA" id="ARBA00022552"/>
    </source>
</evidence>
<evidence type="ECO:0000256" key="4">
    <source>
        <dbReference type="ARBA" id="ARBA00022741"/>
    </source>
</evidence>
<dbReference type="AlphaFoldDB" id="A0A7J0GRY7"/>
<dbReference type="GO" id="GO:0016887">
    <property type="term" value="F:ATP hydrolysis activity"/>
    <property type="evidence" value="ECO:0007669"/>
    <property type="project" value="InterPro"/>
</dbReference>
<gene>
    <name evidence="7" type="ORF">Acr_23g0019510</name>
</gene>
<dbReference type="PANTHER" id="PTHR12595">
    <property type="entry name" value="POS9-ACTIVATING FACTOR FAP7-RELATED"/>
    <property type="match status" value="1"/>
</dbReference>
<evidence type="ECO:0000313" key="7">
    <source>
        <dbReference type="EMBL" id="GFZ13566.1"/>
    </source>
</evidence>
<protein>
    <submittedName>
        <fullName evidence="7">P-loop containing nucleoside triphosphate hydrolases superfamily protein</fullName>
    </submittedName>
</protein>
<evidence type="ECO:0000256" key="3">
    <source>
        <dbReference type="ARBA" id="ARBA00022679"/>
    </source>
</evidence>